<sequence length="409" mass="44199">MSPTIKRILLITGLIAVAALLAIGLYLVFKKTTVTPPTGGEPVGEGGQLPTAGERGEQAPGGVVTEIPGGGVLPPAGSIGGAAPAYFKPIPVEKVTSDFSSYTSVNANGQLRYQNGADGKFYRIGIDGKPTEMADQVFYNVQNVTWAKSKDKAVLEYPDGSKIIYDFDNKKQVTLPRHWQDFSFSPDSSEIAAKSLALAPENRWLVVSKDDGTGTRLIEPLGENADKVIMSWSPSRQTVALAQTGQPVGADRREILFIGLNGENFKSTIVEGADFMPQWSTTGKKLLYSVDSARSDFKPELWVVNAYGEGIGSERRMLELNTWANKCTFADDTTLFCAVPRELPTGAGMSPEIAADTADDLYKIDLRTGLKTSIPLDQNYTIDTLSFDGVNNKLFFSDHHQTGVFGVSL</sequence>
<dbReference type="Proteomes" id="UP000177953">
    <property type="component" value="Unassembled WGS sequence"/>
</dbReference>
<evidence type="ECO:0000313" key="3">
    <source>
        <dbReference type="EMBL" id="OGH69610.1"/>
    </source>
</evidence>
<feature type="region of interest" description="Disordered" evidence="1">
    <location>
        <begin position="37"/>
        <end position="59"/>
    </location>
</feature>
<evidence type="ECO:0000256" key="2">
    <source>
        <dbReference type="SAM" id="Phobius"/>
    </source>
</evidence>
<gene>
    <name evidence="3" type="ORF">A2754_03460</name>
</gene>
<dbReference type="AlphaFoldDB" id="A0A1F6MDH6"/>
<keyword evidence="2" id="KW-0812">Transmembrane</keyword>
<evidence type="ECO:0000313" key="4">
    <source>
        <dbReference type="Proteomes" id="UP000177953"/>
    </source>
</evidence>
<reference evidence="3 4" key="1">
    <citation type="journal article" date="2016" name="Nat. Commun.">
        <title>Thousands of microbial genomes shed light on interconnected biogeochemical processes in an aquifer system.</title>
        <authorList>
            <person name="Anantharaman K."/>
            <person name="Brown C.T."/>
            <person name="Hug L.A."/>
            <person name="Sharon I."/>
            <person name="Castelle C.J."/>
            <person name="Probst A.J."/>
            <person name="Thomas B.C."/>
            <person name="Singh A."/>
            <person name="Wilkins M.J."/>
            <person name="Karaoz U."/>
            <person name="Brodie E.L."/>
            <person name="Williams K.H."/>
            <person name="Hubbard S.S."/>
            <person name="Banfield J.F."/>
        </authorList>
    </citation>
    <scope>NUCLEOTIDE SEQUENCE [LARGE SCALE GENOMIC DNA]</scope>
</reference>
<keyword evidence="2" id="KW-1133">Transmembrane helix</keyword>
<dbReference type="Gene3D" id="2.120.10.30">
    <property type="entry name" value="TolB, C-terminal domain"/>
    <property type="match status" value="1"/>
</dbReference>
<keyword evidence="2" id="KW-0472">Membrane</keyword>
<protein>
    <recommendedName>
        <fullName evidence="5">Dipeptidylpeptidase IV N-terminal domain-containing protein</fullName>
    </recommendedName>
</protein>
<dbReference type="SUPFAM" id="SSF82171">
    <property type="entry name" value="DPP6 N-terminal domain-like"/>
    <property type="match status" value="1"/>
</dbReference>
<feature type="transmembrane region" description="Helical" evidence="2">
    <location>
        <begin position="7"/>
        <end position="29"/>
    </location>
</feature>
<dbReference type="InterPro" id="IPR011042">
    <property type="entry name" value="6-blade_b-propeller_TolB-like"/>
</dbReference>
<accession>A0A1F6MDH6</accession>
<organism evidence="3 4">
    <name type="scientific">Candidatus Magasanikbacteria bacterium RIFCSPHIGHO2_01_FULL_47_8</name>
    <dbReference type="NCBI Taxonomy" id="1798673"/>
    <lineage>
        <taxon>Bacteria</taxon>
        <taxon>Candidatus Magasanikiibacteriota</taxon>
    </lineage>
</organism>
<comment type="caution">
    <text evidence="3">The sequence shown here is derived from an EMBL/GenBank/DDBJ whole genome shotgun (WGS) entry which is preliminary data.</text>
</comment>
<name>A0A1F6MDH6_9BACT</name>
<evidence type="ECO:0000256" key="1">
    <source>
        <dbReference type="SAM" id="MobiDB-lite"/>
    </source>
</evidence>
<dbReference type="EMBL" id="MFPU01000033">
    <property type="protein sequence ID" value="OGH69610.1"/>
    <property type="molecule type" value="Genomic_DNA"/>
</dbReference>
<proteinExistence type="predicted"/>
<evidence type="ECO:0008006" key="5">
    <source>
        <dbReference type="Google" id="ProtNLM"/>
    </source>
</evidence>